<gene>
    <name evidence="3" type="ORF">BSZ37_17785</name>
</gene>
<evidence type="ECO:0000256" key="1">
    <source>
        <dbReference type="SAM" id="MobiDB-lite"/>
    </source>
</evidence>
<keyword evidence="2" id="KW-0732">Signal</keyword>
<organism evidence="3 4">
    <name type="scientific">Rubrivirga marina</name>
    <dbReference type="NCBI Taxonomy" id="1196024"/>
    <lineage>
        <taxon>Bacteria</taxon>
        <taxon>Pseudomonadati</taxon>
        <taxon>Rhodothermota</taxon>
        <taxon>Rhodothermia</taxon>
        <taxon>Rhodothermales</taxon>
        <taxon>Rubricoccaceae</taxon>
        <taxon>Rubrivirga</taxon>
    </lineage>
</organism>
<evidence type="ECO:0000313" key="4">
    <source>
        <dbReference type="Proteomes" id="UP000216339"/>
    </source>
</evidence>
<feature type="signal peptide" evidence="2">
    <location>
        <begin position="1"/>
        <end position="20"/>
    </location>
</feature>
<name>A0A271J3R9_9BACT</name>
<comment type="caution">
    <text evidence="3">The sequence shown here is derived from an EMBL/GenBank/DDBJ whole genome shotgun (WGS) entry which is preliminary data.</text>
</comment>
<protein>
    <recommendedName>
        <fullName evidence="5">Cobalamin biosynthesis protein CbiX</fullName>
    </recommendedName>
</protein>
<evidence type="ECO:0008006" key="5">
    <source>
        <dbReference type="Google" id="ProtNLM"/>
    </source>
</evidence>
<proteinExistence type="predicted"/>
<evidence type="ECO:0000313" key="3">
    <source>
        <dbReference type="EMBL" id="PAP78152.1"/>
    </source>
</evidence>
<dbReference type="SUPFAM" id="SSF53800">
    <property type="entry name" value="Chelatase"/>
    <property type="match status" value="1"/>
</dbReference>
<feature type="compositionally biased region" description="Gly residues" evidence="1">
    <location>
        <begin position="123"/>
        <end position="133"/>
    </location>
</feature>
<accession>A0A271J3R9</accession>
<feature type="chain" id="PRO_5012108606" description="Cobalamin biosynthesis protein CbiX" evidence="2">
    <location>
        <begin position="21"/>
        <end position="325"/>
    </location>
</feature>
<sequence length="325" mass="34025">MMSRPLLVALLALLMPSAMAQSADTPGLLVMAHGGDPAWNASVEDALAPLRELYPVALAFGMADPASLGAGLGELADQGAERVAIVRLFLDGRSFLHQTEYFLGLRDDPPAQFVLHGAHGAPAGRGAGSGHGATRGHAQAGHGSGHAAGHGAASATPEPVAHGLDLALSLDGLMKADEVALILAARAEAISQSPSEESVLVLAHGTGDDVENARWIAAMERLTGDLRADGYHAVRVETLREDWPEPRAAAERAIRGYVEAETEAGRRVLVVPFRLSGFGPYRDVLEGLDYTASEAGILPHAAVTDWVDREYRALVARAGWASPTP</sequence>
<reference evidence="3 4" key="1">
    <citation type="submission" date="2016-11" db="EMBL/GenBank/DDBJ databases">
        <title>Study of marine rhodopsin-containing bacteria.</title>
        <authorList>
            <person name="Yoshizawa S."/>
            <person name="Kumagai Y."/>
            <person name="Kogure K."/>
        </authorList>
    </citation>
    <scope>NUCLEOTIDE SEQUENCE [LARGE SCALE GENOMIC DNA]</scope>
    <source>
        <strain evidence="3 4">SAORIC-28</strain>
    </source>
</reference>
<feature type="region of interest" description="Disordered" evidence="1">
    <location>
        <begin position="121"/>
        <end position="156"/>
    </location>
</feature>
<dbReference type="Proteomes" id="UP000216339">
    <property type="component" value="Unassembled WGS sequence"/>
</dbReference>
<keyword evidence="4" id="KW-1185">Reference proteome</keyword>
<evidence type="ECO:0000256" key="2">
    <source>
        <dbReference type="SAM" id="SignalP"/>
    </source>
</evidence>
<dbReference type="AlphaFoldDB" id="A0A271J3R9"/>
<dbReference type="EMBL" id="MQWD01000001">
    <property type="protein sequence ID" value="PAP78152.1"/>
    <property type="molecule type" value="Genomic_DNA"/>
</dbReference>
<dbReference type="Gene3D" id="3.40.50.1400">
    <property type="match status" value="2"/>
</dbReference>